<dbReference type="RefSeq" id="XP_043006434.1">
    <property type="nucleotide sequence ID" value="XM_043156647.1"/>
</dbReference>
<dbReference type="Proteomes" id="UP001049176">
    <property type="component" value="Chromosome 7"/>
</dbReference>
<protein>
    <recommendedName>
        <fullName evidence="2">Prokaryotic-type class I peptide chain release factors domain-containing protein</fullName>
    </recommendedName>
</protein>
<comment type="caution">
    <text evidence="3">The sequence shown here is derived from an EMBL/GenBank/DDBJ whole genome shotgun (WGS) entry which is preliminary data.</text>
</comment>
<dbReference type="GeneID" id="66080664"/>
<dbReference type="InterPro" id="IPR052104">
    <property type="entry name" value="Mito_Release_Factor_mL62"/>
</dbReference>
<organism evidence="3 4">
    <name type="scientific">Marasmius oreades</name>
    <name type="common">fairy-ring Marasmius</name>
    <dbReference type="NCBI Taxonomy" id="181124"/>
    <lineage>
        <taxon>Eukaryota</taxon>
        <taxon>Fungi</taxon>
        <taxon>Dikarya</taxon>
        <taxon>Basidiomycota</taxon>
        <taxon>Agaricomycotina</taxon>
        <taxon>Agaricomycetes</taxon>
        <taxon>Agaricomycetidae</taxon>
        <taxon>Agaricales</taxon>
        <taxon>Marasmiineae</taxon>
        <taxon>Marasmiaceae</taxon>
        <taxon>Marasmius</taxon>
    </lineage>
</organism>
<accession>A0A9P7RUE1</accession>
<dbReference type="EMBL" id="CM032187">
    <property type="protein sequence ID" value="KAG7089964.1"/>
    <property type="molecule type" value="Genomic_DNA"/>
</dbReference>
<feature type="compositionally biased region" description="Basic and acidic residues" evidence="1">
    <location>
        <begin position="151"/>
        <end position="167"/>
    </location>
</feature>
<feature type="region of interest" description="Disordered" evidence="1">
    <location>
        <begin position="151"/>
        <end position="193"/>
    </location>
</feature>
<dbReference type="SUPFAM" id="SSF110916">
    <property type="entry name" value="Peptidyl-tRNA hydrolase domain-like"/>
    <property type="match status" value="1"/>
</dbReference>
<dbReference type="AlphaFoldDB" id="A0A9P7RUE1"/>
<dbReference type="GO" id="GO:0004045">
    <property type="term" value="F:peptidyl-tRNA hydrolase activity"/>
    <property type="evidence" value="ECO:0007669"/>
    <property type="project" value="TreeGrafter"/>
</dbReference>
<dbReference type="OrthoDB" id="270639at2759"/>
<dbReference type="GO" id="GO:0016150">
    <property type="term" value="F:translation release factor activity, codon nonspecific"/>
    <property type="evidence" value="ECO:0007669"/>
    <property type="project" value="TreeGrafter"/>
</dbReference>
<evidence type="ECO:0000313" key="4">
    <source>
        <dbReference type="Proteomes" id="UP001049176"/>
    </source>
</evidence>
<keyword evidence="4" id="KW-1185">Reference proteome</keyword>
<dbReference type="GO" id="GO:0070126">
    <property type="term" value="P:mitochondrial translational termination"/>
    <property type="evidence" value="ECO:0007669"/>
    <property type="project" value="TreeGrafter"/>
</dbReference>
<feature type="region of interest" description="Disordered" evidence="1">
    <location>
        <begin position="1"/>
        <end position="39"/>
    </location>
</feature>
<dbReference type="InterPro" id="IPR000352">
    <property type="entry name" value="Pep_chain_release_fac_I"/>
</dbReference>
<gene>
    <name evidence="3" type="ORF">E1B28_011589</name>
</gene>
<dbReference type="PANTHER" id="PTHR11075">
    <property type="entry name" value="PEPTIDE CHAIN RELEASE FACTOR"/>
    <property type="match status" value="1"/>
</dbReference>
<evidence type="ECO:0000313" key="3">
    <source>
        <dbReference type="EMBL" id="KAG7089964.1"/>
    </source>
</evidence>
<feature type="domain" description="Prokaryotic-type class I peptide chain release factors" evidence="2">
    <location>
        <begin position="54"/>
        <end position="184"/>
    </location>
</feature>
<dbReference type="KEGG" id="more:E1B28_011589"/>
<dbReference type="GO" id="GO:0005762">
    <property type="term" value="C:mitochondrial large ribosomal subunit"/>
    <property type="evidence" value="ECO:0007669"/>
    <property type="project" value="TreeGrafter"/>
</dbReference>
<reference evidence="3" key="1">
    <citation type="journal article" date="2021" name="Genome Biol. Evol.">
        <title>The assembled and annotated genome of the fairy-ring fungus Marasmius oreades.</title>
        <authorList>
            <person name="Hiltunen M."/>
            <person name="Ament-Velasquez S.L."/>
            <person name="Johannesson H."/>
        </authorList>
    </citation>
    <scope>NUCLEOTIDE SEQUENCE</scope>
    <source>
        <strain evidence="3">03SP1</strain>
    </source>
</reference>
<dbReference type="Pfam" id="PF00472">
    <property type="entry name" value="RF-1"/>
    <property type="match status" value="1"/>
</dbReference>
<evidence type="ECO:0000256" key="1">
    <source>
        <dbReference type="SAM" id="MobiDB-lite"/>
    </source>
</evidence>
<dbReference type="PANTHER" id="PTHR11075:SF54">
    <property type="entry name" value="LARGE RIBOSOMAL SUBUNIT PROTEIN ML62"/>
    <property type="match status" value="1"/>
</dbReference>
<evidence type="ECO:0000259" key="2">
    <source>
        <dbReference type="Pfam" id="PF00472"/>
    </source>
</evidence>
<sequence>MLRTRLRLPRPPPSSIQRYSHYKPLPTPPNLSIIETPEDSQKARSWISQFKQSPIPRKSVELSFSASSGPGGQHVNRTNSKATLRCSLDSGWIPPWAKQTLSKSPQYVASTASLLITSSFSRSQLQNVNDCLSKLHDLILSAASSTLKNETPVEQKKHVAKLEDIAKQRRRKEKSHRSDLKRSRGKASGGAWD</sequence>
<name>A0A9P7RUE1_9AGAR</name>
<proteinExistence type="predicted"/>
<dbReference type="Gene3D" id="3.30.160.20">
    <property type="match status" value="1"/>
</dbReference>